<dbReference type="PANTHER" id="PTHR37299">
    <property type="entry name" value="TRANSCRIPTIONAL REGULATOR-RELATED"/>
    <property type="match status" value="1"/>
</dbReference>
<dbReference type="SUPFAM" id="SSF52172">
    <property type="entry name" value="CheY-like"/>
    <property type="match status" value="1"/>
</dbReference>
<dbReference type="GO" id="GO:0003677">
    <property type="term" value="F:DNA binding"/>
    <property type="evidence" value="ECO:0007669"/>
    <property type="project" value="UniProtKB-KW"/>
</dbReference>
<sequence>MLKCIAIDDEPLALRQIESYIRKIPYLELTASCNNALEAQQFLAGQHADLIFVDINMPDLSGVEFVRSLVERPMVIFTTAYSEYAVEGFKLDAVDYLLKPFSFADFSRSAGKANSLYELRHNQRPADASEPVPEALPKDKEYISVKADYKVSLVKISDIVYLESEGEYVRMHLADGSTITTLFRLKNMETALPSEMFMRVHRSYIVNLRCIKGYVRGRVFLSDTEYVPIGENYKESFQRYIDANFKNL</sequence>
<evidence type="ECO:0000259" key="3">
    <source>
        <dbReference type="PROSITE" id="PS50930"/>
    </source>
</evidence>
<dbReference type="PANTHER" id="PTHR37299:SF1">
    <property type="entry name" value="STAGE 0 SPORULATION PROTEIN A HOMOLOG"/>
    <property type="match status" value="1"/>
</dbReference>
<dbReference type="Pfam" id="PF04397">
    <property type="entry name" value="LytTR"/>
    <property type="match status" value="1"/>
</dbReference>
<evidence type="ECO:0000313" key="4">
    <source>
        <dbReference type="EMBL" id="GKI17331.1"/>
    </source>
</evidence>
<dbReference type="AlphaFoldDB" id="A0AA37KK46"/>
<accession>A0AA37KK46</accession>
<dbReference type="SMART" id="SM00850">
    <property type="entry name" value="LytTR"/>
    <property type="match status" value="1"/>
</dbReference>
<dbReference type="PROSITE" id="PS50110">
    <property type="entry name" value="RESPONSE_REGULATORY"/>
    <property type="match status" value="1"/>
</dbReference>
<proteinExistence type="predicted"/>
<feature type="modified residue" description="4-aspartylphosphate" evidence="1">
    <location>
        <position position="54"/>
    </location>
</feature>
<feature type="domain" description="HTH LytTR-type" evidence="3">
    <location>
        <begin position="143"/>
        <end position="243"/>
    </location>
</feature>
<dbReference type="Pfam" id="PF00072">
    <property type="entry name" value="Response_reg"/>
    <property type="match status" value="1"/>
</dbReference>
<gene>
    <name evidence="4" type="ORF">CE91St16_02390</name>
</gene>
<dbReference type="GO" id="GO:0000156">
    <property type="term" value="F:phosphorelay response regulator activity"/>
    <property type="evidence" value="ECO:0007669"/>
    <property type="project" value="InterPro"/>
</dbReference>
<comment type="caution">
    <text evidence="4">The sequence shown here is derived from an EMBL/GenBank/DDBJ whole genome shotgun (WGS) entry which is preliminary data.</text>
</comment>
<evidence type="ECO:0000313" key="5">
    <source>
        <dbReference type="Proteomes" id="UP001055105"/>
    </source>
</evidence>
<evidence type="ECO:0000256" key="1">
    <source>
        <dbReference type="PROSITE-ProRule" id="PRU00169"/>
    </source>
</evidence>
<dbReference type="Proteomes" id="UP001055105">
    <property type="component" value="Unassembled WGS sequence"/>
</dbReference>
<protein>
    <submittedName>
        <fullName evidence="4">DNA-binding response regulator</fullName>
    </submittedName>
</protein>
<dbReference type="Gene3D" id="3.40.50.2300">
    <property type="match status" value="1"/>
</dbReference>
<dbReference type="InterPro" id="IPR001789">
    <property type="entry name" value="Sig_transdc_resp-reg_receiver"/>
</dbReference>
<dbReference type="PROSITE" id="PS50930">
    <property type="entry name" value="HTH_LYTTR"/>
    <property type="match status" value="1"/>
</dbReference>
<dbReference type="GeneID" id="79837193"/>
<dbReference type="Gene3D" id="2.40.50.1020">
    <property type="entry name" value="LytTr DNA-binding domain"/>
    <property type="match status" value="1"/>
</dbReference>
<dbReference type="RefSeq" id="WP_009597974.1">
    <property type="nucleotide sequence ID" value="NZ_AP025581.1"/>
</dbReference>
<name>A0AA37KK46_9BACT</name>
<dbReference type="InterPro" id="IPR046947">
    <property type="entry name" value="LytR-like"/>
</dbReference>
<dbReference type="InterPro" id="IPR007492">
    <property type="entry name" value="LytTR_DNA-bd_dom"/>
</dbReference>
<reference evidence="4" key="1">
    <citation type="submission" date="2022-01" db="EMBL/GenBank/DDBJ databases">
        <title>Novel bile acid biosynthetic pathways are enriched in the microbiome of centenarians.</title>
        <authorList>
            <person name="Sato Y."/>
            <person name="Atarashi K."/>
            <person name="Plichta R.D."/>
            <person name="Arai Y."/>
            <person name="Sasajima S."/>
            <person name="Kearney M.S."/>
            <person name="Suda W."/>
            <person name="Takeshita K."/>
            <person name="Sasaki T."/>
            <person name="Okamoto S."/>
            <person name="Skelly N.A."/>
            <person name="Okamura Y."/>
            <person name="Vlamakis H."/>
            <person name="Li Y."/>
            <person name="Tanoue T."/>
            <person name="Takei H."/>
            <person name="Nittono H."/>
            <person name="Narushima S."/>
            <person name="Irie J."/>
            <person name="Itoh H."/>
            <person name="Moriya K."/>
            <person name="Sugiura Y."/>
            <person name="Suematsu M."/>
            <person name="Moritoki N."/>
            <person name="Shibata S."/>
            <person name="Littman R.D."/>
            <person name="Fischbach A.M."/>
            <person name="Uwamino Y."/>
            <person name="Inoue T."/>
            <person name="Honda A."/>
            <person name="Hattori M."/>
            <person name="Murai T."/>
            <person name="Xavier J.R."/>
            <person name="Hirose N."/>
            <person name="Honda K."/>
        </authorList>
    </citation>
    <scope>NUCLEOTIDE SEQUENCE</scope>
    <source>
        <strain evidence="4">CE91-St16</strain>
    </source>
</reference>
<keyword evidence="1" id="KW-0597">Phosphoprotein</keyword>
<dbReference type="SMART" id="SM00448">
    <property type="entry name" value="REC"/>
    <property type="match status" value="1"/>
</dbReference>
<keyword evidence="4" id="KW-0238">DNA-binding</keyword>
<dbReference type="EMBL" id="BQOL01000001">
    <property type="protein sequence ID" value="GKI17331.1"/>
    <property type="molecule type" value="Genomic_DNA"/>
</dbReference>
<organism evidence="4 5">
    <name type="scientific">Alistipes finegoldii</name>
    <dbReference type="NCBI Taxonomy" id="214856"/>
    <lineage>
        <taxon>Bacteria</taxon>
        <taxon>Pseudomonadati</taxon>
        <taxon>Bacteroidota</taxon>
        <taxon>Bacteroidia</taxon>
        <taxon>Bacteroidales</taxon>
        <taxon>Rikenellaceae</taxon>
        <taxon>Alistipes</taxon>
    </lineage>
</organism>
<evidence type="ECO:0000259" key="2">
    <source>
        <dbReference type="PROSITE" id="PS50110"/>
    </source>
</evidence>
<feature type="domain" description="Response regulatory" evidence="2">
    <location>
        <begin position="3"/>
        <end position="114"/>
    </location>
</feature>
<dbReference type="InterPro" id="IPR011006">
    <property type="entry name" value="CheY-like_superfamily"/>
</dbReference>